<organism evidence="6">
    <name type="scientific">Onchocerca flexuosa</name>
    <dbReference type="NCBI Taxonomy" id="387005"/>
    <lineage>
        <taxon>Eukaryota</taxon>
        <taxon>Metazoa</taxon>
        <taxon>Ecdysozoa</taxon>
        <taxon>Nematoda</taxon>
        <taxon>Chromadorea</taxon>
        <taxon>Rhabditida</taxon>
        <taxon>Spirurina</taxon>
        <taxon>Spiruromorpha</taxon>
        <taxon>Filarioidea</taxon>
        <taxon>Onchocercidae</taxon>
        <taxon>Onchocerca</taxon>
    </lineage>
</organism>
<keyword evidence="5" id="KW-1185">Reference proteome</keyword>
<dbReference type="InterPro" id="IPR036837">
    <property type="entry name" value="Cation_efflux_CTD_sf"/>
</dbReference>
<keyword evidence="2" id="KW-0862">Zinc</keyword>
<dbReference type="Proteomes" id="UP000267606">
    <property type="component" value="Unassembled WGS sequence"/>
</dbReference>
<accession>A0A183I6D2</accession>
<dbReference type="SUPFAM" id="SSF160240">
    <property type="entry name" value="Cation efflux protein cytoplasmic domain-like"/>
    <property type="match status" value="1"/>
</dbReference>
<sequence length="102" mass="11560">MEGTPAHINYGNLQSDLLSINGVRTLHSLHVWSLNMNKTALAVHLAIDEPEKATETMKIASKLIRFKHGIHLATIQIEPYETFMLSCKFCKPLFELNTRVDI</sequence>
<comment type="similarity">
    <text evidence="1">Belongs to the cation diffusion facilitator (CDF) transporter (TC 2.A.4) family. SLC30A subfamily.</text>
</comment>
<dbReference type="EMBL" id="UZAJ01041903">
    <property type="protein sequence ID" value="VDP21202.1"/>
    <property type="molecule type" value="Genomic_DNA"/>
</dbReference>
<keyword evidence="2" id="KW-0864">Zinc transport</keyword>
<evidence type="ECO:0000259" key="3">
    <source>
        <dbReference type="Pfam" id="PF16916"/>
    </source>
</evidence>
<keyword evidence="2" id="KW-0406">Ion transport</keyword>
<dbReference type="GO" id="GO:0005886">
    <property type="term" value="C:plasma membrane"/>
    <property type="evidence" value="ECO:0007669"/>
    <property type="project" value="TreeGrafter"/>
</dbReference>
<name>A0A183I6D2_9BILA</name>
<evidence type="ECO:0000313" key="5">
    <source>
        <dbReference type="Proteomes" id="UP000267606"/>
    </source>
</evidence>
<gene>
    <name evidence="4" type="ORF">OFLC_LOCUS15294</name>
</gene>
<feature type="domain" description="Cation efflux protein cytoplasmic" evidence="3">
    <location>
        <begin position="6"/>
        <end position="80"/>
    </location>
</feature>
<evidence type="ECO:0000313" key="6">
    <source>
        <dbReference type="WBParaSite" id="OFLC_0001530501-mRNA-1"/>
    </source>
</evidence>
<proteinExistence type="inferred from homology"/>
<dbReference type="InterPro" id="IPR050681">
    <property type="entry name" value="CDF/SLC30A"/>
</dbReference>
<dbReference type="Pfam" id="PF16916">
    <property type="entry name" value="ZT_dimer"/>
    <property type="match status" value="1"/>
</dbReference>
<reference evidence="4 5" key="2">
    <citation type="submission" date="2018-11" db="EMBL/GenBank/DDBJ databases">
        <authorList>
            <consortium name="Pathogen Informatics"/>
        </authorList>
    </citation>
    <scope>NUCLEOTIDE SEQUENCE [LARGE SCALE GENOMIC DNA]</scope>
</reference>
<evidence type="ECO:0000313" key="4">
    <source>
        <dbReference type="EMBL" id="VDP21202.1"/>
    </source>
</evidence>
<dbReference type="STRING" id="387005.A0A183I6D2"/>
<dbReference type="PANTHER" id="PTHR11562">
    <property type="entry name" value="CATION EFFLUX PROTEIN/ ZINC TRANSPORTER"/>
    <property type="match status" value="1"/>
</dbReference>
<dbReference type="GO" id="GO:0005385">
    <property type="term" value="F:zinc ion transmembrane transporter activity"/>
    <property type="evidence" value="ECO:0007669"/>
    <property type="project" value="TreeGrafter"/>
</dbReference>
<keyword evidence="2" id="KW-0813">Transport</keyword>
<evidence type="ECO:0000256" key="2">
    <source>
        <dbReference type="ARBA" id="ARBA00022906"/>
    </source>
</evidence>
<dbReference type="GO" id="GO:0010043">
    <property type="term" value="P:response to zinc ion"/>
    <property type="evidence" value="ECO:0007669"/>
    <property type="project" value="TreeGrafter"/>
</dbReference>
<dbReference type="AlphaFoldDB" id="A0A183I6D2"/>
<reference evidence="6" key="1">
    <citation type="submission" date="2016-06" db="UniProtKB">
        <authorList>
            <consortium name="WormBaseParasite"/>
        </authorList>
    </citation>
    <scope>IDENTIFICATION</scope>
</reference>
<dbReference type="WBParaSite" id="OFLC_0001530501-mRNA-1">
    <property type="protein sequence ID" value="OFLC_0001530501-mRNA-1"/>
    <property type="gene ID" value="OFLC_0001530501"/>
</dbReference>
<protein>
    <submittedName>
        <fullName evidence="6">Ras-associating domain-containing protein</fullName>
    </submittedName>
</protein>
<dbReference type="PANTHER" id="PTHR11562:SF84">
    <property type="entry name" value="LD05335P"/>
    <property type="match status" value="1"/>
</dbReference>
<dbReference type="InterPro" id="IPR027470">
    <property type="entry name" value="Cation_efflux_CTD"/>
</dbReference>
<evidence type="ECO:0000256" key="1">
    <source>
        <dbReference type="ARBA" id="ARBA00008873"/>
    </source>
</evidence>